<evidence type="ECO:0000313" key="9">
    <source>
        <dbReference type="Proteomes" id="UP000031637"/>
    </source>
</evidence>
<dbReference type="STRING" id="1223802.SUTH_01841"/>
<dbReference type="InterPro" id="IPR013762">
    <property type="entry name" value="Integrase-like_cat_sf"/>
</dbReference>
<evidence type="ECO:0000256" key="3">
    <source>
        <dbReference type="ARBA" id="ARBA00023172"/>
    </source>
</evidence>
<dbReference type="PANTHER" id="PTHR34605:SF3">
    <property type="entry name" value="P CELL-TYPE AGGLUTINATION PROTEIN MAP4-LIKE-RELATED"/>
    <property type="match status" value="1"/>
</dbReference>
<dbReference type="GO" id="GO:0006310">
    <property type="term" value="P:DNA recombination"/>
    <property type="evidence" value="ECO:0007669"/>
    <property type="project" value="UniProtKB-KW"/>
</dbReference>
<keyword evidence="2 4" id="KW-0238">DNA-binding</keyword>
<evidence type="ECO:0000256" key="2">
    <source>
        <dbReference type="ARBA" id="ARBA00023125"/>
    </source>
</evidence>
<gene>
    <name evidence="8" type="ORF">SUTH_01841</name>
</gene>
<dbReference type="GO" id="GO:0003677">
    <property type="term" value="F:DNA binding"/>
    <property type="evidence" value="ECO:0007669"/>
    <property type="project" value="UniProtKB-UniRule"/>
</dbReference>
<protein>
    <submittedName>
        <fullName evidence="8">Phage integrase</fullName>
    </submittedName>
</protein>
<dbReference type="GO" id="GO:0015074">
    <property type="term" value="P:DNA integration"/>
    <property type="evidence" value="ECO:0007669"/>
    <property type="project" value="UniProtKB-KW"/>
</dbReference>
<dbReference type="KEGG" id="shd:SUTH_01841"/>
<dbReference type="PROSITE" id="PS51900">
    <property type="entry name" value="CB"/>
    <property type="match status" value="1"/>
</dbReference>
<dbReference type="EMBL" id="AP012547">
    <property type="protein sequence ID" value="BAO29633.1"/>
    <property type="molecule type" value="Genomic_DNA"/>
</dbReference>
<dbReference type="HOGENOM" id="CLU_047407_1_1_4"/>
<keyword evidence="9" id="KW-1185">Reference proteome</keyword>
<dbReference type="PROSITE" id="PS51898">
    <property type="entry name" value="TYR_RECOMBINASE"/>
    <property type="match status" value="1"/>
</dbReference>
<organism evidence="8 9">
    <name type="scientific">Sulfuritalea hydrogenivorans sk43H</name>
    <dbReference type="NCBI Taxonomy" id="1223802"/>
    <lineage>
        <taxon>Bacteria</taxon>
        <taxon>Pseudomonadati</taxon>
        <taxon>Pseudomonadota</taxon>
        <taxon>Betaproteobacteria</taxon>
        <taxon>Nitrosomonadales</taxon>
        <taxon>Sterolibacteriaceae</taxon>
        <taxon>Sulfuritalea</taxon>
    </lineage>
</organism>
<dbReference type="RefSeq" id="WP_052473475.1">
    <property type="nucleotide sequence ID" value="NZ_AP012547.1"/>
</dbReference>
<reference evidence="8 9" key="1">
    <citation type="journal article" date="2014" name="Syst. Appl. Microbiol.">
        <title>Complete genomes of freshwater sulfur oxidizers Sulfuricella denitrificans skB26 and Sulfuritalea hydrogenivorans sk43H: genetic insights into the sulfur oxidation pathway of betaproteobacteria.</title>
        <authorList>
            <person name="Watanabe T."/>
            <person name="Kojima H."/>
            <person name="Fukui M."/>
        </authorList>
    </citation>
    <scope>NUCLEOTIDE SEQUENCE [LARGE SCALE GENOMIC DNA]</scope>
    <source>
        <strain evidence="8">DSM22779</strain>
    </source>
</reference>
<proteinExistence type="predicted"/>
<dbReference type="InterPro" id="IPR052925">
    <property type="entry name" value="Phage_Integrase-like_Recomb"/>
</dbReference>
<dbReference type="Gene3D" id="1.10.443.10">
    <property type="entry name" value="Intergrase catalytic core"/>
    <property type="match status" value="1"/>
</dbReference>
<feature type="region of interest" description="Disordered" evidence="5">
    <location>
        <begin position="308"/>
        <end position="337"/>
    </location>
</feature>
<evidence type="ECO:0000256" key="5">
    <source>
        <dbReference type="SAM" id="MobiDB-lite"/>
    </source>
</evidence>
<dbReference type="SUPFAM" id="SSF47823">
    <property type="entry name" value="lambda integrase-like, N-terminal domain"/>
    <property type="match status" value="1"/>
</dbReference>
<dbReference type="Proteomes" id="UP000031637">
    <property type="component" value="Chromosome"/>
</dbReference>
<dbReference type="InterPro" id="IPR011010">
    <property type="entry name" value="DNA_brk_join_enz"/>
</dbReference>
<evidence type="ECO:0000313" key="8">
    <source>
        <dbReference type="EMBL" id="BAO29633.1"/>
    </source>
</evidence>
<dbReference type="Gene3D" id="1.10.150.130">
    <property type="match status" value="1"/>
</dbReference>
<keyword evidence="3" id="KW-0233">DNA recombination</keyword>
<dbReference type="AlphaFoldDB" id="W0SI92"/>
<dbReference type="InterPro" id="IPR044068">
    <property type="entry name" value="CB"/>
</dbReference>
<feature type="domain" description="Tyr recombinase" evidence="6">
    <location>
        <begin position="99"/>
        <end position="307"/>
    </location>
</feature>
<dbReference type="Pfam" id="PF00589">
    <property type="entry name" value="Phage_integrase"/>
    <property type="match status" value="1"/>
</dbReference>
<dbReference type="OrthoDB" id="8630841at2"/>
<name>W0SI92_9PROT</name>
<feature type="compositionally biased region" description="Basic and acidic residues" evidence="5">
    <location>
        <begin position="308"/>
        <end position="321"/>
    </location>
</feature>
<dbReference type="InterPro" id="IPR002104">
    <property type="entry name" value="Integrase_catalytic"/>
</dbReference>
<evidence type="ECO:0000256" key="4">
    <source>
        <dbReference type="PROSITE-ProRule" id="PRU01248"/>
    </source>
</evidence>
<dbReference type="PANTHER" id="PTHR34605">
    <property type="entry name" value="PHAGE_INTEGRASE DOMAIN-CONTAINING PROTEIN"/>
    <property type="match status" value="1"/>
</dbReference>
<dbReference type="InterPro" id="IPR010998">
    <property type="entry name" value="Integrase_recombinase_N"/>
</dbReference>
<feature type="domain" description="Core-binding (CB)" evidence="7">
    <location>
        <begin position="1"/>
        <end position="73"/>
    </location>
</feature>
<dbReference type="SUPFAM" id="SSF56349">
    <property type="entry name" value="DNA breaking-rejoining enzymes"/>
    <property type="match status" value="1"/>
</dbReference>
<evidence type="ECO:0000259" key="7">
    <source>
        <dbReference type="PROSITE" id="PS51900"/>
    </source>
</evidence>
<dbReference type="CDD" id="cd00799">
    <property type="entry name" value="INT_Cre_C"/>
    <property type="match status" value="1"/>
</dbReference>
<sequence length="337" mass="37812">MSQVDTYLKAAERDTTRRSYASALRHFEVEWKGFLPATQEAVARYLADYAASLSMNTLQHRLAALSHWHTAHGFPDPTKSSMVRQVMRGIRTLHPAQEKRAKPLQLDVLQRIDSWLQTAAETGQAQGDRAAILRHTRDRALVLLGFWRGFRSDELVRLRIEHIDVAHGEGLTCFVPRSKGDRNAEGRTFRCPALSRMCPVSAYESWLTTSGLTDGPVFRAIDRWGTIASGGLAAASIIPLLRRLFAAVGVTDVEDYSSHSLRRGFAGWANASGWDIKELMEYVGWRDIKSAIRYLDVSPEGLKERFERGLPRVPEGAREEPATSGKPQSKVIRFPTK</sequence>
<evidence type="ECO:0000259" key="6">
    <source>
        <dbReference type="PROSITE" id="PS51898"/>
    </source>
</evidence>
<evidence type="ECO:0000256" key="1">
    <source>
        <dbReference type="ARBA" id="ARBA00022908"/>
    </source>
</evidence>
<keyword evidence="1" id="KW-0229">DNA integration</keyword>
<accession>W0SI92</accession>